<accession>A0ABW6PFW2</accession>
<protein>
    <submittedName>
        <fullName evidence="1">WXG100 family type VII secretion target</fullName>
    </submittedName>
</protein>
<dbReference type="InterPro" id="IPR036689">
    <property type="entry name" value="ESAT-6-like_sf"/>
</dbReference>
<dbReference type="Gene3D" id="1.10.287.1060">
    <property type="entry name" value="ESAT-6-like"/>
    <property type="match status" value="1"/>
</dbReference>
<reference evidence="1 2" key="1">
    <citation type="submission" date="2024-10" db="EMBL/GenBank/DDBJ databases">
        <title>The Natural Products Discovery Center: Release of the First 8490 Sequenced Strains for Exploring Actinobacteria Biosynthetic Diversity.</title>
        <authorList>
            <person name="Kalkreuter E."/>
            <person name="Kautsar S.A."/>
            <person name="Yang D."/>
            <person name="Bader C.D."/>
            <person name="Teijaro C.N."/>
            <person name="Fluegel L."/>
            <person name="Davis C.M."/>
            <person name="Simpson J.R."/>
            <person name="Lauterbach L."/>
            <person name="Steele A.D."/>
            <person name="Gui C."/>
            <person name="Meng S."/>
            <person name="Li G."/>
            <person name="Viehrig K."/>
            <person name="Ye F."/>
            <person name="Su P."/>
            <person name="Kiefer A.F."/>
            <person name="Nichols A."/>
            <person name="Cepeda A.J."/>
            <person name="Yan W."/>
            <person name="Fan B."/>
            <person name="Jiang Y."/>
            <person name="Adhikari A."/>
            <person name="Zheng C.-J."/>
            <person name="Schuster L."/>
            <person name="Cowan T.M."/>
            <person name="Smanski M.J."/>
            <person name="Chevrette M.G."/>
            <person name="De Carvalho L.P.S."/>
            <person name="Shen B."/>
        </authorList>
    </citation>
    <scope>NUCLEOTIDE SEQUENCE [LARGE SCALE GENOMIC DNA]</scope>
    <source>
        <strain evidence="1 2">NPDC004045</strain>
    </source>
</reference>
<dbReference type="InterPro" id="IPR022536">
    <property type="entry name" value="EspC"/>
</dbReference>
<dbReference type="Proteomes" id="UP001601444">
    <property type="component" value="Unassembled WGS sequence"/>
</dbReference>
<proteinExistence type="predicted"/>
<evidence type="ECO:0000313" key="1">
    <source>
        <dbReference type="EMBL" id="MFF0541291.1"/>
    </source>
</evidence>
<comment type="caution">
    <text evidence="1">The sequence shown here is derived from an EMBL/GenBank/DDBJ whole genome shotgun (WGS) entry which is preliminary data.</text>
</comment>
<gene>
    <name evidence="1" type="ORF">ACFYTF_00460</name>
</gene>
<sequence>MSALGGSGGPSLSVIPSEVQAVGRYVYGIAEDLRTALNSANSEVTTLLEAGWTGDLATLFGTGWTETHDGGTTIIAALTGMAEKLGITAENYRAQDAGNAGLLSTSALDLPAL</sequence>
<organism evidence="1 2">
    <name type="scientific">Nocardia thailandica</name>
    <dbReference type="NCBI Taxonomy" id="257275"/>
    <lineage>
        <taxon>Bacteria</taxon>
        <taxon>Bacillati</taxon>
        <taxon>Actinomycetota</taxon>
        <taxon>Actinomycetes</taxon>
        <taxon>Mycobacteriales</taxon>
        <taxon>Nocardiaceae</taxon>
        <taxon>Nocardia</taxon>
    </lineage>
</organism>
<evidence type="ECO:0000313" key="2">
    <source>
        <dbReference type="Proteomes" id="UP001601444"/>
    </source>
</evidence>
<name>A0ABW6PFW2_9NOCA</name>
<keyword evidence="2" id="KW-1185">Reference proteome</keyword>
<dbReference type="EMBL" id="JBIAMX010000001">
    <property type="protein sequence ID" value="MFF0541291.1"/>
    <property type="molecule type" value="Genomic_DNA"/>
</dbReference>
<dbReference type="RefSeq" id="WP_387698603.1">
    <property type="nucleotide sequence ID" value="NZ_JBIAMX010000001.1"/>
</dbReference>
<dbReference type="Pfam" id="PF10824">
    <property type="entry name" value="T7SS_ESX_EspC"/>
    <property type="match status" value="1"/>
</dbReference>
<dbReference type="SUPFAM" id="SSF140453">
    <property type="entry name" value="EsxAB dimer-like"/>
    <property type="match status" value="1"/>
</dbReference>